<dbReference type="Proteomes" id="UP001367676">
    <property type="component" value="Unassembled WGS sequence"/>
</dbReference>
<name>A0AAN9YAF8_9HEMI</name>
<dbReference type="InterPro" id="IPR022048">
    <property type="entry name" value="Envelope_fusion-like"/>
</dbReference>
<comment type="caution">
    <text evidence="2">The sequence shown here is derived from an EMBL/GenBank/DDBJ whole genome shotgun (WGS) entry which is preliminary data.</text>
</comment>
<feature type="coiled-coil region" evidence="1">
    <location>
        <begin position="86"/>
        <end position="113"/>
    </location>
</feature>
<evidence type="ECO:0000313" key="2">
    <source>
        <dbReference type="EMBL" id="KAK7603797.1"/>
    </source>
</evidence>
<accession>A0AAN9YAF8</accession>
<proteinExistence type="predicted"/>
<feature type="coiled-coil region" evidence="1">
    <location>
        <begin position="486"/>
        <end position="513"/>
    </location>
</feature>
<organism evidence="2 3">
    <name type="scientific">Parthenolecanium corni</name>
    <dbReference type="NCBI Taxonomy" id="536013"/>
    <lineage>
        <taxon>Eukaryota</taxon>
        <taxon>Metazoa</taxon>
        <taxon>Ecdysozoa</taxon>
        <taxon>Arthropoda</taxon>
        <taxon>Hexapoda</taxon>
        <taxon>Insecta</taxon>
        <taxon>Pterygota</taxon>
        <taxon>Neoptera</taxon>
        <taxon>Paraneoptera</taxon>
        <taxon>Hemiptera</taxon>
        <taxon>Sternorrhyncha</taxon>
        <taxon>Coccoidea</taxon>
        <taxon>Coccidae</taxon>
        <taxon>Parthenolecanium</taxon>
    </lineage>
</organism>
<evidence type="ECO:0000256" key="1">
    <source>
        <dbReference type="SAM" id="Coils"/>
    </source>
</evidence>
<gene>
    <name evidence="2" type="ORF">V9T40_003796</name>
</gene>
<evidence type="ECO:0000313" key="3">
    <source>
        <dbReference type="Proteomes" id="UP001367676"/>
    </source>
</evidence>
<protein>
    <submittedName>
        <fullName evidence="2">Uncharacterized protein</fullName>
    </submittedName>
</protein>
<reference evidence="2 3" key="1">
    <citation type="submission" date="2024-03" db="EMBL/GenBank/DDBJ databases">
        <title>Adaptation during the transition from Ophiocordyceps entomopathogen to insect associate is accompanied by gene loss and intensified selection.</title>
        <authorList>
            <person name="Ward C.M."/>
            <person name="Onetto C.A."/>
            <person name="Borneman A.R."/>
        </authorList>
    </citation>
    <scope>NUCLEOTIDE SEQUENCE [LARGE SCALE GENOMIC DNA]</scope>
    <source>
        <strain evidence="2">AWRI1</strain>
        <tissue evidence="2">Single Adult Female</tissue>
    </source>
</reference>
<dbReference type="EMBL" id="JBBCAQ010000006">
    <property type="protein sequence ID" value="KAK7603797.1"/>
    <property type="molecule type" value="Genomic_DNA"/>
</dbReference>
<keyword evidence="3" id="KW-1185">Reference proteome</keyword>
<dbReference type="Pfam" id="PF12259">
    <property type="entry name" value="Baculo_F"/>
    <property type="match status" value="1"/>
</dbReference>
<sequence length="668" mass="76563">MVPVDTRAIRERIDDLEKLNKDVVKLISPSHNLSHILPEFNLNIQRIRNNFQTLRSMVHKKRFRRETTGHLNNLAENHNLLVNTTSSTLKAALQKLETNFQRLQEALKNIDNFVSRANVQFIMNQFSHIQQQVDAQISELQNAILLARRNIMHPSVITPSRLLEFYDAKFRFWTDIRSLFDHNLESMAGYLDLCTISTDFVGEELQFTITIPIIFRIGYDLYELHEFPKASEHNTYTYIKPTDNYLLINITDDSFVFLGSLSNCKQIEKAVWICTSLLEEKQLKAKCETSILAKLPLHCTSHEYSGEPDVWYHLKDNQWAFAQPTGAKLNVVCDNGTFLTVSLPTNGILNLCQCYASPPSGKRIFHYRSIYNSSIQSATSISKFVPKIAVSAFPNYLPVLETFDSSMFQAVIDQLKRQLESLQQFSNDTANRQTADSAMLQATFSQLAQLNDTLEHSIVNISRSLISQNSTIDLVLTRQRLCSTQLQNALDRIEHLETQLHSLNQTFQNASINATLKMQDALHQFSQLETLRRIINTIKEDQESMNASINYTVHNQTLDMTQLKNTLEQLQVQQHQMNTSSDHQIKLQGIQNQLKELETQRDRIDHIIEDQKGQNASLTAVIEQQKEHSKKLQNALDQLEQLENCSSPMDSASVKFDFCANLRVSLNG</sequence>
<dbReference type="AlphaFoldDB" id="A0AAN9YAF8"/>
<keyword evidence="1" id="KW-0175">Coiled coil</keyword>
<feature type="coiled-coil region" evidence="1">
    <location>
        <begin position="553"/>
        <end position="645"/>
    </location>
</feature>